<dbReference type="PANTHER" id="PTHR30386">
    <property type="entry name" value="MEMBRANE FUSION SUBUNIT OF EMRAB-TOLC MULTIDRUG EFFLUX PUMP"/>
    <property type="match status" value="1"/>
</dbReference>
<dbReference type="PROSITE" id="PS51257">
    <property type="entry name" value="PROKAR_LIPOPROTEIN"/>
    <property type="match status" value="1"/>
</dbReference>
<proteinExistence type="predicted"/>
<dbReference type="Gene3D" id="1.10.287.470">
    <property type="entry name" value="Helix hairpin bin"/>
    <property type="match status" value="2"/>
</dbReference>
<dbReference type="EMBL" id="PUHZ01000004">
    <property type="protein sequence ID" value="PQO47728.1"/>
    <property type="molecule type" value="Genomic_DNA"/>
</dbReference>
<keyword evidence="1" id="KW-0175">Coiled coil</keyword>
<dbReference type="Gene3D" id="2.40.50.100">
    <property type="match status" value="1"/>
</dbReference>
<accession>A0A2S8GTH8</accession>
<dbReference type="Gene3D" id="2.40.30.170">
    <property type="match status" value="1"/>
</dbReference>
<reference evidence="2 3" key="1">
    <citation type="submission" date="2018-02" db="EMBL/GenBank/DDBJ databases">
        <title>Comparative genomes isolates from brazilian mangrove.</title>
        <authorList>
            <person name="Araujo J.E."/>
            <person name="Taketani R.G."/>
            <person name="Silva M.C.P."/>
            <person name="Loureco M.V."/>
            <person name="Andreote F.D."/>
        </authorList>
    </citation>
    <scope>NUCLEOTIDE SEQUENCE [LARGE SCALE GENOMIC DNA]</scope>
    <source>
        <strain evidence="2 3">Nap-Phe MGV</strain>
    </source>
</reference>
<dbReference type="AlphaFoldDB" id="A0A2S8GTH8"/>
<evidence type="ECO:0000256" key="1">
    <source>
        <dbReference type="SAM" id="Coils"/>
    </source>
</evidence>
<comment type="caution">
    <text evidence="2">The sequence shown here is derived from an EMBL/GenBank/DDBJ whole genome shotgun (WGS) entry which is preliminary data.</text>
</comment>
<dbReference type="SUPFAM" id="SSF111369">
    <property type="entry name" value="HlyD-like secretion proteins"/>
    <property type="match status" value="1"/>
</dbReference>
<sequence length="578" mass="62709">MAFTRILSHLSVSVAVVGLLVGGLAGCSNQAETVEVRKPPRPVSTITLATTRPAVASEVTGSVVSWKTEQIGFEVAGRVEQVIEPNEQIEGRIVAQNGGTHLISEGTPLARLDDERFRIAVQSAKAAVEVSRRQIDAVQVDIEQRIPASIAAAEAEKELAKIELARTQRVFDKGASTQATLDQAKTTMATAEANVARTKAELAARQAELRSLEAQALQTEQQLADAQRDLEDSVLYSSFRGQVAATHVLPGSYVAAGDPVVTVQLMDPVSIEFELSAAASRKFQHGDSLQVYTINPAQQRKDLCGFVYLTDAVADPETRTFTVKLLVRNEEVQMQPPAELAGTPIARTIDLWPINLGPILAGDHRLFVEEESIHHDAQGAFVWKTTNRHMGEISDNKNRVLNVEKVRVSAQPISVPFLGNWHFVPVTIQSDQNFDPERDLIAGKLIVEGQEPDEWNGDKLLYDRGGWLLRPGDLVRVELADESGGAGLYVPMKALRHAGDQASVFIVDRGNPDRPFARQVPVNIMSADAALRQDAALQRIESVEPDALAAGAELVVEGTHYLVDGDEVVVVKKPGAAE</sequence>
<dbReference type="RefSeq" id="WP_105333988.1">
    <property type="nucleotide sequence ID" value="NZ_PUHZ01000004.1"/>
</dbReference>
<evidence type="ECO:0000313" key="3">
    <source>
        <dbReference type="Proteomes" id="UP000237819"/>
    </source>
</evidence>
<dbReference type="InterPro" id="IPR050739">
    <property type="entry name" value="MFP"/>
</dbReference>
<name>A0A2S8GTH8_9BACT</name>
<dbReference type="PANTHER" id="PTHR30386:SF18">
    <property type="entry name" value="INNER MEMBRANE PROTEIN YIAV-RELATED"/>
    <property type="match status" value="1"/>
</dbReference>
<evidence type="ECO:0000313" key="2">
    <source>
        <dbReference type="EMBL" id="PQO47728.1"/>
    </source>
</evidence>
<dbReference type="OrthoDB" id="231463at2"/>
<dbReference type="Proteomes" id="UP000237819">
    <property type="component" value="Unassembled WGS sequence"/>
</dbReference>
<gene>
    <name evidence="2" type="ORF">C5Y93_03475</name>
</gene>
<dbReference type="Gene3D" id="2.40.420.20">
    <property type="match status" value="1"/>
</dbReference>
<feature type="coiled-coil region" evidence="1">
    <location>
        <begin position="150"/>
        <end position="229"/>
    </location>
</feature>
<protein>
    <submittedName>
        <fullName evidence="2">Hemolysin D</fullName>
    </submittedName>
</protein>
<organism evidence="2 3">
    <name type="scientific">Blastopirellula marina</name>
    <dbReference type="NCBI Taxonomy" id="124"/>
    <lineage>
        <taxon>Bacteria</taxon>
        <taxon>Pseudomonadati</taxon>
        <taxon>Planctomycetota</taxon>
        <taxon>Planctomycetia</taxon>
        <taxon>Pirellulales</taxon>
        <taxon>Pirellulaceae</taxon>
        <taxon>Blastopirellula</taxon>
    </lineage>
</organism>